<dbReference type="Proteomes" id="UP000029995">
    <property type="component" value="Unassembled WGS sequence"/>
</dbReference>
<proteinExistence type="predicted"/>
<dbReference type="PROSITE" id="PS51257">
    <property type="entry name" value="PROKAR_LIPOPROTEIN"/>
    <property type="match status" value="1"/>
</dbReference>
<sequence length="71" mass="7224">MTRLILAAAGLSLLTLAACGSDEIPIDRPIMQGEPAPPAVPAEPIQRQPLSAPPSSLTGGTPDQTQTPPAK</sequence>
<feature type="compositionally biased region" description="Low complexity" evidence="1">
    <location>
        <begin position="58"/>
        <end position="71"/>
    </location>
</feature>
<reference evidence="3 4" key="1">
    <citation type="submission" date="2014-01" db="EMBL/GenBank/DDBJ databases">
        <title>Genome sequence determination for a cystic fibrosis isolate, Inquilinus limosus.</title>
        <authorList>
            <person name="Pino M."/>
            <person name="Di Conza J."/>
            <person name="Gutkind G."/>
        </authorList>
    </citation>
    <scope>NUCLEOTIDE SEQUENCE [LARGE SCALE GENOMIC DNA]</scope>
    <source>
        <strain evidence="3 4">MP06</strain>
    </source>
</reference>
<evidence type="ECO:0000256" key="1">
    <source>
        <dbReference type="SAM" id="MobiDB-lite"/>
    </source>
</evidence>
<evidence type="ECO:0000313" key="3">
    <source>
        <dbReference type="EMBL" id="KGM33813.1"/>
    </source>
</evidence>
<name>A0A0A0D7M7_9PROT</name>
<comment type="caution">
    <text evidence="3">The sequence shown here is derived from an EMBL/GenBank/DDBJ whole genome shotgun (WGS) entry which is preliminary data.</text>
</comment>
<feature type="chain" id="PRO_5001960537" description="Argininosuccinate lyase" evidence="2">
    <location>
        <begin position="18"/>
        <end position="71"/>
    </location>
</feature>
<evidence type="ECO:0008006" key="5">
    <source>
        <dbReference type="Google" id="ProtNLM"/>
    </source>
</evidence>
<dbReference type="RefSeq" id="WP_034837361.1">
    <property type="nucleotide sequence ID" value="NZ_JANX01000146.1"/>
</dbReference>
<feature type="region of interest" description="Disordered" evidence="1">
    <location>
        <begin position="27"/>
        <end position="71"/>
    </location>
</feature>
<feature type="signal peptide" evidence="2">
    <location>
        <begin position="1"/>
        <end position="17"/>
    </location>
</feature>
<protein>
    <recommendedName>
        <fullName evidence="5">Argininosuccinate lyase</fullName>
    </recommendedName>
</protein>
<evidence type="ECO:0000256" key="2">
    <source>
        <dbReference type="SAM" id="SignalP"/>
    </source>
</evidence>
<dbReference type="EMBL" id="JANX01000146">
    <property type="protein sequence ID" value="KGM33813.1"/>
    <property type="molecule type" value="Genomic_DNA"/>
</dbReference>
<accession>A0A0A0D7M7</accession>
<dbReference type="AlphaFoldDB" id="A0A0A0D7M7"/>
<gene>
    <name evidence="3" type="ORF">P409_13770</name>
</gene>
<evidence type="ECO:0000313" key="4">
    <source>
        <dbReference type="Proteomes" id="UP000029995"/>
    </source>
</evidence>
<keyword evidence="2" id="KW-0732">Signal</keyword>
<organism evidence="3 4">
    <name type="scientific">Inquilinus limosus MP06</name>
    <dbReference type="NCBI Taxonomy" id="1398085"/>
    <lineage>
        <taxon>Bacteria</taxon>
        <taxon>Pseudomonadati</taxon>
        <taxon>Pseudomonadota</taxon>
        <taxon>Alphaproteobacteria</taxon>
        <taxon>Rhodospirillales</taxon>
        <taxon>Rhodospirillaceae</taxon>
        <taxon>Inquilinus</taxon>
    </lineage>
</organism>